<sequence length="31" mass="3180">MAVGKDSFPKMYPVPGFKLGAASAGIKTPGR</sequence>
<reference evidence="1" key="1">
    <citation type="journal article" date="2015" name="Nature">
        <title>Complex archaea that bridge the gap between prokaryotes and eukaryotes.</title>
        <authorList>
            <person name="Spang A."/>
            <person name="Saw J.H."/>
            <person name="Jorgensen S.L."/>
            <person name="Zaremba-Niedzwiedzka K."/>
            <person name="Martijn J."/>
            <person name="Lind A.E."/>
            <person name="van Eijk R."/>
            <person name="Schleper C."/>
            <person name="Guy L."/>
            <person name="Ettema T.J."/>
        </authorList>
    </citation>
    <scope>NUCLEOTIDE SEQUENCE</scope>
</reference>
<accession>A0A0F8ZSN6</accession>
<gene>
    <name evidence="1" type="ORF">LCGC14_2658380</name>
</gene>
<comment type="caution">
    <text evidence="1">The sequence shown here is derived from an EMBL/GenBank/DDBJ whole genome shotgun (WGS) entry which is preliminary data.</text>
</comment>
<dbReference type="EMBL" id="LAZR01046292">
    <property type="protein sequence ID" value="KKK96877.1"/>
    <property type="molecule type" value="Genomic_DNA"/>
</dbReference>
<feature type="non-terminal residue" evidence="1">
    <location>
        <position position="31"/>
    </location>
</feature>
<proteinExistence type="predicted"/>
<name>A0A0F8ZSN6_9ZZZZ</name>
<protein>
    <submittedName>
        <fullName evidence="1">Uncharacterized protein</fullName>
    </submittedName>
</protein>
<organism evidence="1">
    <name type="scientific">marine sediment metagenome</name>
    <dbReference type="NCBI Taxonomy" id="412755"/>
    <lineage>
        <taxon>unclassified sequences</taxon>
        <taxon>metagenomes</taxon>
        <taxon>ecological metagenomes</taxon>
    </lineage>
</organism>
<dbReference type="AlphaFoldDB" id="A0A0F8ZSN6"/>
<evidence type="ECO:0000313" key="1">
    <source>
        <dbReference type="EMBL" id="KKK96877.1"/>
    </source>
</evidence>